<evidence type="ECO:0000256" key="2">
    <source>
        <dbReference type="ARBA" id="ARBA00022771"/>
    </source>
</evidence>
<dbReference type="AlphaFoldDB" id="A0A3B1CEG5"/>
<dbReference type="InterPro" id="IPR000962">
    <property type="entry name" value="Znf_DskA_TraR"/>
</dbReference>
<dbReference type="InterPro" id="IPR020458">
    <property type="entry name" value="Znf_DskA_TraR_CS"/>
</dbReference>
<sequence length="120" mass="13883">MDNNKLEIFRSQLLELRARIVGYHERGVETSSEEFGKDVPDMNDEASRTMSRRILLEIGDKSYEMLKKIDDALERIEDGGYGVCEECDEVIPDKRLELLPYTAYCVDCQEKLEKQTQKAS</sequence>
<protein>
    <submittedName>
        <fullName evidence="6">Uncharacterized protein</fullName>
    </submittedName>
</protein>
<feature type="domain" description="DnaK suppressor protein DksA N-terminal" evidence="5">
    <location>
        <begin position="5"/>
        <end position="76"/>
    </location>
</feature>
<dbReference type="PANTHER" id="PTHR33823">
    <property type="entry name" value="RNA POLYMERASE-BINDING TRANSCRIPTION FACTOR DKSA-RELATED"/>
    <property type="match status" value="1"/>
</dbReference>
<evidence type="ECO:0000256" key="1">
    <source>
        <dbReference type="ARBA" id="ARBA00022723"/>
    </source>
</evidence>
<proteinExistence type="predicted"/>
<dbReference type="PROSITE" id="PS51128">
    <property type="entry name" value="ZF_DKSA_2"/>
    <property type="match status" value="1"/>
</dbReference>
<evidence type="ECO:0000259" key="4">
    <source>
        <dbReference type="Pfam" id="PF01258"/>
    </source>
</evidence>
<keyword evidence="2" id="KW-0863">Zinc-finger</keyword>
<dbReference type="SUPFAM" id="SSF57716">
    <property type="entry name" value="Glucocorticoid receptor-like (DNA-binding domain)"/>
    <property type="match status" value="1"/>
</dbReference>
<gene>
    <name evidence="6" type="ORF">MNBD_NITROSPINAE02-1854</name>
</gene>
<dbReference type="Pfam" id="PF01258">
    <property type="entry name" value="zf-dskA_traR"/>
    <property type="match status" value="1"/>
</dbReference>
<dbReference type="InterPro" id="IPR048489">
    <property type="entry name" value="DksA_N"/>
</dbReference>
<dbReference type="EMBL" id="UOGE01000098">
    <property type="protein sequence ID" value="VAX24951.1"/>
    <property type="molecule type" value="Genomic_DNA"/>
</dbReference>
<dbReference type="Gene3D" id="1.20.120.910">
    <property type="entry name" value="DksA, coiled-coil domain"/>
    <property type="match status" value="1"/>
</dbReference>
<evidence type="ECO:0000256" key="3">
    <source>
        <dbReference type="ARBA" id="ARBA00022833"/>
    </source>
</evidence>
<keyword evidence="3" id="KW-0862">Zinc</keyword>
<dbReference type="PROSITE" id="PS01102">
    <property type="entry name" value="ZF_DKSA_1"/>
    <property type="match status" value="1"/>
</dbReference>
<dbReference type="SUPFAM" id="SSF109635">
    <property type="entry name" value="DnaK suppressor protein DksA, alpha-hairpin domain"/>
    <property type="match status" value="1"/>
</dbReference>
<keyword evidence="1" id="KW-0479">Metal-binding</keyword>
<accession>A0A3B1CEG5</accession>
<dbReference type="Pfam" id="PF21157">
    <property type="entry name" value="DksA_N"/>
    <property type="match status" value="1"/>
</dbReference>
<evidence type="ECO:0000313" key="6">
    <source>
        <dbReference type="EMBL" id="VAX24951.1"/>
    </source>
</evidence>
<feature type="domain" description="Zinc finger DksA/TraR C4-type" evidence="4">
    <location>
        <begin position="79"/>
        <end position="114"/>
    </location>
</feature>
<dbReference type="GO" id="GO:0008270">
    <property type="term" value="F:zinc ion binding"/>
    <property type="evidence" value="ECO:0007669"/>
    <property type="project" value="UniProtKB-KW"/>
</dbReference>
<organism evidence="6">
    <name type="scientific">hydrothermal vent metagenome</name>
    <dbReference type="NCBI Taxonomy" id="652676"/>
    <lineage>
        <taxon>unclassified sequences</taxon>
        <taxon>metagenomes</taxon>
        <taxon>ecological metagenomes</taxon>
    </lineage>
</organism>
<evidence type="ECO:0000259" key="5">
    <source>
        <dbReference type="Pfam" id="PF21157"/>
    </source>
</evidence>
<name>A0A3B1CEG5_9ZZZZ</name>
<reference evidence="6" key="1">
    <citation type="submission" date="2018-06" db="EMBL/GenBank/DDBJ databases">
        <authorList>
            <person name="Zhirakovskaya E."/>
        </authorList>
    </citation>
    <scope>NUCLEOTIDE SEQUENCE</scope>
</reference>
<dbReference type="PANTHER" id="PTHR33823:SF4">
    <property type="entry name" value="GENERAL STRESS PROTEIN 16O"/>
    <property type="match status" value="1"/>
</dbReference>
<dbReference type="InterPro" id="IPR037187">
    <property type="entry name" value="DnaK_N"/>
</dbReference>